<gene>
    <name evidence="10" type="ORF">CRU90_02215</name>
</gene>
<feature type="transmembrane region" description="Helical" evidence="9">
    <location>
        <begin position="314"/>
        <end position="336"/>
    </location>
</feature>
<dbReference type="RefSeq" id="WP_128985637.1">
    <property type="nucleotide sequence ID" value="NZ_PDJZ01000002.1"/>
</dbReference>
<evidence type="ECO:0000256" key="8">
    <source>
        <dbReference type="ARBA" id="ARBA00035655"/>
    </source>
</evidence>
<accession>A0A4Q0ZFZ7</accession>
<feature type="transmembrane region" description="Helical" evidence="9">
    <location>
        <begin position="122"/>
        <end position="142"/>
    </location>
</feature>
<name>A0A4Q0ZFZ7_9BACT</name>
<keyword evidence="6 9" id="KW-1133">Transmembrane helix</keyword>
<evidence type="ECO:0000313" key="10">
    <source>
        <dbReference type="EMBL" id="RXJ85413.1"/>
    </source>
</evidence>
<dbReference type="OrthoDB" id="5342349at2"/>
<evidence type="ECO:0000256" key="4">
    <source>
        <dbReference type="ARBA" id="ARBA00022519"/>
    </source>
</evidence>
<evidence type="ECO:0000256" key="3">
    <source>
        <dbReference type="ARBA" id="ARBA00022475"/>
    </source>
</evidence>
<proteinExistence type="inferred from homology"/>
<comment type="caution">
    <text evidence="10">The sequence shown here is derived from an EMBL/GenBank/DDBJ whole genome shotgun (WGS) entry which is preliminary data.</text>
</comment>
<dbReference type="EMBL" id="PDJZ01000002">
    <property type="protein sequence ID" value="RXJ85413.1"/>
    <property type="molecule type" value="Genomic_DNA"/>
</dbReference>
<reference evidence="10 11" key="1">
    <citation type="submission" date="2017-10" db="EMBL/GenBank/DDBJ databases">
        <title>Genomics of the genus Arcobacter.</title>
        <authorList>
            <person name="Perez-Cataluna A."/>
            <person name="Figueras M.J."/>
        </authorList>
    </citation>
    <scope>NUCLEOTIDE SEQUENCE [LARGE SCALE GENOMIC DNA]</scope>
    <source>
        <strain evidence="10 11">F26</strain>
    </source>
</reference>
<dbReference type="PANTHER" id="PTHR30574">
    <property type="entry name" value="INNER MEMBRANE PROTEIN YEDE"/>
    <property type="match status" value="1"/>
</dbReference>
<keyword evidence="3" id="KW-1003">Cell membrane</keyword>
<organism evidence="10 11">
    <name type="scientific">Arcobacter cloacae</name>
    <dbReference type="NCBI Taxonomy" id="1054034"/>
    <lineage>
        <taxon>Bacteria</taxon>
        <taxon>Pseudomonadati</taxon>
        <taxon>Campylobacterota</taxon>
        <taxon>Epsilonproteobacteria</taxon>
        <taxon>Campylobacterales</taxon>
        <taxon>Arcobacteraceae</taxon>
        <taxon>Arcobacter</taxon>
    </lineage>
</organism>
<feature type="transmembrane region" description="Helical" evidence="9">
    <location>
        <begin position="6"/>
        <end position="26"/>
    </location>
</feature>
<sequence length="366" mass="40222">MFELETYEIVNILGLIIGLAFGMIAQKNQFCFSGSIKDYVLIKSTKRGASVIMAMIVAIISTNLMANHFEIDLTQSAYFKNNINYLAIIFGGLMFGAGMMIADGCSSRSLVKYAQGDSNALITLLFIAIFAYATTKGFLYGIFDPFINNSFLIELSSNLENFRINIFVILVILAIILFVLTKKIKRIFTLFDGVLVGLLVAIAWFVTGVIGQDSMERDIALSGISFVYPTAKTLELFTYYEVNELSFGVSMIIGVLIGTFIMSSMNKKYSFGCTANKNINKVKYNMIGGALMGTGGIMAIGCTVGQGLTGLSTLAFSSALAIVSIFISGVITARILNKYEKLPMCFIFEWDDENKKDKSKPLDFQI</sequence>
<keyword evidence="4" id="KW-0997">Cell inner membrane</keyword>
<dbReference type="Proteomes" id="UP000290870">
    <property type="component" value="Unassembled WGS sequence"/>
</dbReference>
<dbReference type="AlphaFoldDB" id="A0A4Q0ZFZ7"/>
<feature type="transmembrane region" description="Helical" evidence="9">
    <location>
        <begin position="47"/>
        <end position="65"/>
    </location>
</feature>
<dbReference type="GO" id="GO:0005886">
    <property type="term" value="C:plasma membrane"/>
    <property type="evidence" value="ECO:0007669"/>
    <property type="project" value="UniProtKB-SubCell"/>
</dbReference>
<dbReference type="PANTHER" id="PTHR30574:SF1">
    <property type="entry name" value="SULPHUR TRANSPORT DOMAIN-CONTAINING PROTEIN"/>
    <property type="match status" value="1"/>
</dbReference>
<keyword evidence="2" id="KW-0813">Transport</keyword>
<evidence type="ECO:0000256" key="9">
    <source>
        <dbReference type="SAM" id="Phobius"/>
    </source>
</evidence>
<keyword evidence="7 9" id="KW-0472">Membrane</keyword>
<evidence type="ECO:0000256" key="2">
    <source>
        <dbReference type="ARBA" id="ARBA00022448"/>
    </source>
</evidence>
<feature type="transmembrane region" description="Helical" evidence="9">
    <location>
        <begin position="162"/>
        <end position="180"/>
    </location>
</feature>
<evidence type="ECO:0000256" key="5">
    <source>
        <dbReference type="ARBA" id="ARBA00022692"/>
    </source>
</evidence>
<evidence type="ECO:0000256" key="6">
    <source>
        <dbReference type="ARBA" id="ARBA00022989"/>
    </source>
</evidence>
<comment type="subcellular location">
    <subcellularLocation>
        <location evidence="1">Cell inner membrane</location>
        <topology evidence="1">Multi-pass membrane protein</topology>
    </subcellularLocation>
</comment>
<feature type="transmembrane region" description="Helical" evidence="9">
    <location>
        <begin position="284"/>
        <end position="308"/>
    </location>
</feature>
<evidence type="ECO:0000313" key="11">
    <source>
        <dbReference type="Proteomes" id="UP000290870"/>
    </source>
</evidence>
<comment type="similarity">
    <text evidence="8">Belongs to the TsuA/YedE (TC 9.B.102) family.</text>
</comment>
<feature type="transmembrane region" description="Helical" evidence="9">
    <location>
        <begin position="85"/>
        <end position="102"/>
    </location>
</feature>
<evidence type="ECO:0000256" key="7">
    <source>
        <dbReference type="ARBA" id="ARBA00023136"/>
    </source>
</evidence>
<dbReference type="Pfam" id="PF04143">
    <property type="entry name" value="Sulf_transp"/>
    <property type="match status" value="1"/>
</dbReference>
<protein>
    <submittedName>
        <fullName evidence="10">Uncharacterized protein</fullName>
    </submittedName>
</protein>
<dbReference type="InterPro" id="IPR007272">
    <property type="entry name" value="Sulf_transp_TsuA/YedE"/>
</dbReference>
<feature type="transmembrane region" description="Helical" evidence="9">
    <location>
        <begin position="245"/>
        <end position="263"/>
    </location>
</feature>
<evidence type="ECO:0000256" key="1">
    <source>
        <dbReference type="ARBA" id="ARBA00004429"/>
    </source>
</evidence>
<feature type="transmembrane region" description="Helical" evidence="9">
    <location>
        <begin position="187"/>
        <end position="206"/>
    </location>
</feature>
<keyword evidence="5 9" id="KW-0812">Transmembrane</keyword>